<proteinExistence type="predicted"/>
<dbReference type="RefSeq" id="WP_181602878.1">
    <property type="nucleotide sequence ID" value="NZ_CP059378.1"/>
</dbReference>
<sequence length="78" mass="9032">MSRQKEAFKKMHPEKFFDSVITKKAQLSKEFMDYYLSTASSRSQEKEFEQFCQKIVEAEPYTNLLILTEPTGGGDSKV</sequence>
<reference evidence="1 2" key="1">
    <citation type="submission" date="2020-07" db="EMBL/GenBank/DDBJ databases">
        <title>Electron transfer.</title>
        <authorList>
            <person name="Huang L."/>
            <person name="Liu X."/>
            <person name="Zhou S."/>
        </authorList>
    </citation>
    <scope>NUCLEOTIDE SEQUENCE [LARGE SCALE GENOMIC DNA]</scope>
    <source>
        <strain evidence="1 2">Lx1</strain>
    </source>
</reference>
<dbReference type="Proteomes" id="UP000512286">
    <property type="component" value="Chromosome"/>
</dbReference>
<dbReference type="KEGG" id="cint:HZF06_06490"/>
<evidence type="ECO:0000313" key="1">
    <source>
        <dbReference type="EMBL" id="QLY81231.1"/>
    </source>
</evidence>
<organism evidence="1 2">
    <name type="scientific">Clostridium intestinale</name>
    <dbReference type="NCBI Taxonomy" id="36845"/>
    <lineage>
        <taxon>Bacteria</taxon>
        <taxon>Bacillati</taxon>
        <taxon>Bacillota</taxon>
        <taxon>Clostridia</taxon>
        <taxon>Eubacteriales</taxon>
        <taxon>Clostridiaceae</taxon>
        <taxon>Clostridium</taxon>
    </lineage>
</organism>
<gene>
    <name evidence="1" type="ORF">HZF06_06490</name>
</gene>
<dbReference type="EMBL" id="CP059378">
    <property type="protein sequence ID" value="QLY81231.1"/>
    <property type="molecule type" value="Genomic_DNA"/>
</dbReference>
<name>A0A7D6W2K5_9CLOT</name>
<evidence type="ECO:0000313" key="2">
    <source>
        <dbReference type="Proteomes" id="UP000512286"/>
    </source>
</evidence>
<accession>A0A7D6W2K5</accession>
<protein>
    <submittedName>
        <fullName evidence="1">Uncharacterized protein</fullName>
    </submittedName>
</protein>
<dbReference type="AlphaFoldDB" id="A0A7D6W2K5"/>